<feature type="transmembrane region" description="Helical" evidence="1">
    <location>
        <begin position="205"/>
        <end position="224"/>
    </location>
</feature>
<evidence type="ECO:0000256" key="1">
    <source>
        <dbReference type="SAM" id="Phobius"/>
    </source>
</evidence>
<keyword evidence="1" id="KW-0812">Transmembrane</keyword>
<evidence type="ECO:0000313" key="2">
    <source>
        <dbReference type="EMBL" id="XCG65733.1"/>
    </source>
</evidence>
<feature type="transmembrane region" description="Helical" evidence="1">
    <location>
        <begin position="89"/>
        <end position="122"/>
    </location>
</feature>
<feature type="transmembrane region" description="Helical" evidence="1">
    <location>
        <begin position="12"/>
        <end position="31"/>
    </location>
</feature>
<proteinExistence type="predicted"/>
<sequence length="235" mass="23885">MTPTRTYRSAAVLGVAGGVLGILAGLVQLSFGSRIGTWGGQKTDPVGLGLLTMMLGAVAVASALVLVGGRRRSPTLPSPERRAGVSAGLGIPALLCFTTVGSLWYLPGIVLLTATVLIVLAGDRHALRAAIASDWLSALLTLLGAFVLMMALTAAPVTTIVGVIGGLVVMTGAWLPVRRPVRMLLVAAGTLPFAVLTWWTLLTPALAVLALVVAAAASTSPAALTRSRPRAPAAV</sequence>
<dbReference type="EMBL" id="CP159218">
    <property type="protein sequence ID" value="XCG65733.1"/>
    <property type="molecule type" value="Genomic_DNA"/>
</dbReference>
<protein>
    <submittedName>
        <fullName evidence="2">Uncharacterized protein</fullName>
    </submittedName>
</protein>
<organism evidence="2">
    <name type="scientific">Nakamurella sp. A5-74</name>
    <dbReference type="NCBI Taxonomy" id="3158264"/>
    <lineage>
        <taxon>Bacteria</taxon>
        <taxon>Bacillati</taxon>
        <taxon>Actinomycetota</taxon>
        <taxon>Actinomycetes</taxon>
        <taxon>Nakamurellales</taxon>
        <taxon>Nakamurellaceae</taxon>
        <taxon>Nakamurella</taxon>
    </lineage>
</organism>
<reference evidence="2" key="1">
    <citation type="submission" date="2024-05" db="EMBL/GenBank/DDBJ databases">
        <authorList>
            <person name="Cai S.Y."/>
            <person name="Jin L.M."/>
            <person name="Li H.R."/>
        </authorList>
    </citation>
    <scope>NUCLEOTIDE SEQUENCE</scope>
    <source>
        <strain evidence="2">A5-74</strain>
    </source>
</reference>
<name>A0AAU8DWX8_9ACTN</name>
<dbReference type="AlphaFoldDB" id="A0AAU8DWX8"/>
<gene>
    <name evidence="2" type="ORF">ABLG96_10875</name>
</gene>
<feature type="transmembrane region" description="Helical" evidence="1">
    <location>
        <begin position="46"/>
        <end position="68"/>
    </location>
</feature>
<dbReference type="RefSeq" id="WP_353651338.1">
    <property type="nucleotide sequence ID" value="NZ_CP159218.1"/>
</dbReference>
<accession>A0AAU8DWX8</accession>
<feature type="transmembrane region" description="Helical" evidence="1">
    <location>
        <begin position="142"/>
        <end position="169"/>
    </location>
</feature>
<keyword evidence="1" id="KW-0472">Membrane</keyword>
<keyword evidence="1" id="KW-1133">Transmembrane helix</keyword>